<accession>A0ABW0LCE2</accession>
<dbReference type="RefSeq" id="WP_382347173.1">
    <property type="nucleotide sequence ID" value="NZ_JBHSMC010000001.1"/>
</dbReference>
<dbReference type="Gene3D" id="3.40.630.30">
    <property type="match status" value="1"/>
</dbReference>
<dbReference type="Proteomes" id="UP001596147">
    <property type="component" value="Unassembled WGS sequence"/>
</dbReference>
<dbReference type="PROSITE" id="PS51186">
    <property type="entry name" value="GNAT"/>
    <property type="match status" value="1"/>
</dbReference>
<evidence type="ECO:0000313" key="2">
    <source>
        <dbReference type="EMBL" id="MFC5463549.1"/>
    </source>
</evidence>
<reference evidence="3" key="1">
    <citation type="journal article" date="2019" name="Int. J. Syst. Evol. Microbiol.">
        <title>The Global Catalogue of Microorganisms (GCM) 10K type strain sequencing project: providing services to taxonomists for standard genome sequencing and annotation.</title>
        <authorList>
            <consortium name="The Broad Institute Genomics Platform"/>
            <consortium name="The Broad Institute Genome Sequencing Center for Infectious Disease"/>
            <person name="Wu L."/>
            <person name="Ma J."/>
        </authorList>
    </citation>
    <scope>NUCLEOTIDE SEQUENCE [LARGE SCALE GENOMIC DNA]</scope>
    <source>
        <strain evidence="3">CGMCC 1.12237</strain>
    </source>
</reference>
<name>A0ABW0LCE2_9BACI</name>
<evidence type="ECO:0000259" key="1">
    <source>
        <dbReference type="PROSITE" id="PS51186"/>
    </source>
</evidence>
<comment type="caution">
    <text evidence="2">The sequence shown here is derived from an EMBL/GenBank/DDBJ whole genome shotgun (WGS) entry which is preliminary data.</text>
</comment>
<gene>
    <name evidence="2" type="ORF">ACFPM4_02145</name>
</gene>
<dbReference type="InterPro" id="IPR000182">
    <property type="entry name" value="GNAT_dom"/>
</dbReference>
<dbReference type="InterPro" id="IPR016181">
    <property type="entry name" value="Acyl_CoA_acyltransferase"/>
</dbReference>
<organism evidence="2 3">
    <name type="scientific">Lederbergia graminis</name>
    <dbReference type="NCBI Taxonomy" id="735518"/>
    <lineage>
        <taxon>Bacteria</taxon>
        <taxon>Bacillati</taxon>
        <taxon>Bacillota</taxon>
        <taxon>Bacilli</taxon>
        <taxon>Bacillales</taxon>
        <taxon>Bacillaceae</taxon>
        <taxon>Lederbergia</taxon>
    </lineage>
</organism>
<dbReference type="SUPFAM" id="SSF55729">
    <property type="entry name" value="Acyl-CoA N-acyltransferases (Nat)"/>
    <property type="match status" value="1"/>
</dbReference>
<keyword evidence="3" id="KW-1185">Reference proteome</keyword>
<feature type="domain" description="N-acetyltransferase" evidence="1">
    <location>
        <begin position="135"/>
        <end position="274"/>
    </location>
</feature>
<protein>
    <submittedName>
        <fullName evidence="2">GNAT family N-acetyltransferase</fullName>
    </submittedName>
</protein>
<sequence>MSVFLTKELGERLEDAEVITLFSRLSAIKEIDGNPMQVDIQRFGNATAFSAKNIPGPAFNTVKGLKEGDQPYIDEIIQFYNNKNIPVRFELTPAHTSSELLTYLNKKGFYQIDFHSSLYMPLKLELDKQLMVHDISIREIKKEEFSIFSEIYTKGFGMPSFLQGAVAQNNAVLFDHPGWTFYLAFLQGTPIGLGVLHINNQIATLSAATTIPSFRNNGVQSALIKQRMYKALMKNCELITGQAKYGSVSQNNMERAGMKLAYTKAIWVNKSETF</sequence>
<proteinExistence type="predicted"/>
<dbReference type="EMBL" id="JBHSMC010000001">
    <property type="protein sequence ID" value="MFC5463549.1"/>
    <property type="molecule type" value="Genomic_DNA"/>
</dbReference>
<evidence type="ECO:0000313" key="3">
    <source>
        <dbReference type="Proteomes" id="UP001596147"/>
    </source>
</evidence>